<comment type="caution">
    <text evidence="1">The sequence shown here is derived from an EMBL/GenBank/DDBJ whole genome shotgun (WGS) entry which is preliminary data.</text>
</comment>
<keyword evidence="2" id="KW-1185">Reference proteome</keyword>
<accession>A0AAV3ZZY3</accession>
<dbReference type="AlphaFoldDB" id="A0AAV3ZZY3"/>
<dbReference type="Proteomes" id="UP000735302">
    <property type="component" value="Unassembled WGS sequence"/>
</dbReference>
<reference evidence="1 2" key="1">
    <citation type="journal article" date="2021" name="Elife">
        <title>Chloroplast acquisition without the gene transfer in kleptoplastic sea slugs, Plakobranchus ocellatus.</title>
        <authorList>
            <person name="Maeda T."/>
            <person name="Takahashi S."/>
            <person name="Yoshida T."/>
            <person name="Shimamura S."/>
            <person name="Takaki Y."/>
            <person name="Nagai Y."/>
            <person name="Toyoda A."/>
            <person name="Suzuki Y."/>
            <person name="Arimoto A."/>
            <person name="Ishii H."/>
            <person name="Satoh N."/>
            <person name="Nishiyama T."/>
            <person name="Hasebe M."/>
            <person name="Maruyama T."/>
            <person name="Minagawa J."/>
            <person name="Obokata J."/>
            <person name="Shigenobu S."/>
        </authorList>
    </citation>
    <scope>NUCLEOTIDE SEQUENCE [LARGE SCALE GENOMIC DNA]</scope>
</reference>
<protein>
    <submittedName>
        <fullName evidence="1">Uncharacterized protein</fullName>
    </submittedName>
</protein>
<gene>
    <name evidence="1" type="ORF">PoB_002694800</name>
</gene>
<proteinExistence type="predicted"/>
<dbReference type="EMBL" id="BLXT01003087">
    <property type="protein sequence ID" value="GFO00443.1"/>
    <property type="molecule type" value="Genomic_DNA"/>
</dbReference>
<organism evidence="1 2">
    <name type="scientific">Plakobranchus ocellatus</name>
    <dbReference type="NCBI Taxonomy" id="259542"/>
    <lineage>
        <taxon>Eukaryota</taxon>
        <taxon>Metazoa</taxon>
        <taxon>Spiralia</taxon>
        <taxon>Lophotrochozoa</taxon>
        <taxon>Mollusca</taxon>
        <taxon>Gastropoda</taxon>
        <taxon>Heterobranchia</taxon>
        <taxon>Euthyneura</taxon>
        <taxon>Panpulmonata</taxon>
        <taxon>Sacoglossa</taxon>
        <taxon>Placobranchoidea</taxon>
        <taxon>Plakobranchidae</taxon>
        <taxon>Plakobranchus</taxon>
    </lineage>
</organism>
<sequence>MIWFYIETRVVGSLLISYSALSDHKHWRFCSCKTVVQEVTPSGQADIFILSQRVVCGDRKTTSILWVVSVIHFNNLIRRWIVLVKFVSVLLAKRLEFDAYYHAFEFDRRDNIITAIVLNGLRHDTIITVTVENAQILTHCNYA</sequence>
<evidence type="ECO:0000313" key="2">
    <source>
        <dbReference type="Proteomes" id="UP000735302"/>
    </source>
</evidence>
<evidence type="ECO:0000313" key="1">
    <source>
        <dbReference type="EMBL" id="GFO00443.1"/>
    </source>
</evidence>
<name>A0AAV3ZZY3_9GAST</name>